<keyword evidence="4" id="KW-0762">Sugar transport</keyword>
<dbReference type="STRING" id="3818.A0A444Y9X2"/>
<comment type="caution">
    <text evidence="10">The sequence shown here is derived from an EMBL/GenBank/DDBJ whole genome shotgun (WGS) entry which is preliminary data.</text>
</comment>
<keyword evidence="3" id="KW-0813">Transport</keyword>
<dbReference type="InterPro" id="IPR004316">
    <property type="entry name" value="SWEET_rpt"/>
</dbReference>
<evidence type="ECO:0000256" key="3">
    <source>
        <dbReference type="ARBA" id="ARBA00022448"/>
    </source>
</evidence>
<dbReference type="PANTHER" id="PTHR10791">
    <property type="entry name" value="RAG1-ACTIVATING PROTEIN 1"/>
    <property type="match status" value="1"/>
</dbReference>
<dbReference type="Gene3D" id="1.20.1280.290">
    <property type="match status" value="1"/>
</dbReference>
<evidence type="ECO:0000313" key="10">
    <source>
        <dbReference type="EMBL" id="RYQ98666.1"/>
    </source>
</evidence>
<evidence type="ECO:0000256" key="4">
    <source>
        <dbReference type="ARBA" id="ARBA00022597"/>
    </source>
</evidence>
<evidence type="ECO:0000256" key="1">
    <source>
        <dbReference type="ARBA" id="ARBA00004127"/>
    </source>
</evidence>
<dbReference type="Pfam" id="PF03083">
    <property type="entry name" value="MtN3_slv"/>
    <property type="match status" value="1"/>
</dbReference>
<name>A0A444Y9X2_ARAHY</name>
<dbReference type="Gramene" id="arahy.Tifrunner.gnm2.ann2.Ah17g230400.1">
    <property type="protein sequence ID" value="arahy.Tifrunner.gnm2.ann2.Ah17g230400.1-CDS"/>
    <property type="gene ID" value="arahy.Tifrunner.gnm2.ann2.Ah17g230400"/>
</dbReference>
<dbReference type="OrthoDB" id="409725at2759"/>
<keyword evidence="7 9" id="KW-1133">Transmembrane helix</keyword>
<keyword evidence="5 9" id="KW-0812">Transmembrane</keyword>
<evidence type="ECO:0000256" key="5">
    <source>
        <dbReference type="ARBA" id="ARBA00022692"/>
    </source>
</evidence>
<keyword evidence="11" id="KW-1185">Reference proteome</keyword>
<gene>
    <name evidence="10" type="ORF">Ahy_B07g086434</name>
</gene>
<accession>A0A444Y9X2</accession>
<evidence type="ECO:0000313" key="11">
    <source>
        <dbReference type="Proteomes" id="UP000289738"/>
    </source>
</evidence>
<keyword evidence="8 9" id="KW-0472">Membrane</keyword>
<comment type="similarity">
    <text evidence="2">Belongs to the SWEET sugar transporter family.</text>
</comment>
<protein>
    <submittedName>
        <fullName evidence="10">Uncharacterized protein</fullName>
    </submittedName>
</protein>
<feature type="transmembrane region" description="Helical" evidence="9">
    <location>
        <begin position="48"/>
        <end position="70"/>
    </location>
</feature>
<dbReference type="FunFam" id="1.20.1280.290:FF:000002">
    <property type="entry name" value="Bidirectional sugar transporter SWEET"/>
    <property type="match status" value="1"/>
</dbReference>
<evidence type="ECO:0000256" key="6">
    <source>
        <dbReference type="ARBA" id="ARBA00022737"/>
    </source>
</evidence>
<dbReference type="GO" id="GO:0012505">
    <property type="term" value="C:endomembrane system"/>
    <property type="evidence" value="ECO:0007669"/>
    <property type="project" value="UniProtKB-SubCell"/>
</dbReference>
<keyword evidence="6" id="KW-0677">Repeat</keyword>
<dbReference type="SMR" id="A0A444Y9X2"/>
<feature type="transmembrane region" description="Helical" evidence="9">
    <location>
        <begin position="21"/>
        <end position="42"/>
    </location>
</feature>
<organism evidence="10 11">
    <name type="scientific">Arachis hypogaea</name>
    <name type="common">Peanut</name>
    <dbReference type="NCBI Taxonomy" id="3818"/>
    <lineage>
        <taxon>Eukaryota</taxon>
        <taxon>Viridiplantae</taxon>
        <taxon>Streptophyta</taxon>
        <taxon>Embryophyta</taxon>
        <taxon>Tracheophyta</taxon>
        <taxon>Spermatophyta</taxon>
        <taxon>Magnoliopsida</taxon>
        <taxon>eudicotyledons</taxon>
        <taxon>Gunneridae</taxon>
        <taxon>Pentapetalae</taxon>
        <taxon>rosids</taxon>
        <taxon>fabids</taxon>
        <taxon>Fabales</taxon>
        <taxon>Fabaceae</taxon>
        <taxon>Papilionoideae</taxon>
        <taxon>50 kb inversion clade</taxon>
        <taxon>dalbergioids sensu lato</taxon>
        <taxon>Dalbergieae</taxon>
        <taxon>Pterocarpus clade</taxon>
        <taxon>Arachis</taxon>
    </lineage>
</organism>
<dbReference type="EMBL" id="SDMP01000017">
    <property type="protein sequence ID" value="RYQ98666.1"/>
    <property type="molecule type" value="Genomic_DNA"/>
</dbReference>
<dbReference type="GO" id="GO:0051260">
    <property type="term" value="P:protein homooligomerization"/>
    <property type="evidence" value="ECO:0007669"/>
    <property type="project" value="UniProtKB-ARBA"/>
</dbReference>
<dbReference type="GO" id="GO:0016020">
    <property type="term" value="C:membrane"/>
    <property type="evidence" value="ECO:0007669"/>
    <property type="project" value="InterPro"/>
</dbReference>
<sequence>MCVSPVTIMANVIKMKSVEFMPFWLSVANFLNGVCWTTYALIHLFDLYVLISNSIGAISGLVQLILYACYCSCKGDKNNDESAFGTKPEVAIQLSATSNARVAV</sequence>
<reference evidence="10 11" key="1">
    <citation type="submission" date="2019-01" db="EMBL/GenBank/DDBJ databases">
        <title>Sequencing of cultivated peanut Arachis hypogaea provides insights into genome evolution and oil improvement.</title>
        <authorList>
            <person name="Chen X."/>
        </authorList>
    </citation>
    <scope>NUCLEOTIDE SEQUENCE [LARGE SCALE GENOMIC DNA]</scope>
    <source>
        <strain evidence="11">cv. Fuhuasheng</strain>
        <tissue evidence="10">Leaves</tissue>
    </source>
</reference>
<evidence type="ECO:0000256" key="2">
    <source>
        <dbReference type="ARBA" id="ARBA00007809"/>
    </source>
</evidence>
<evidence type="ECO:0000256" key="7">
    <source>
        <dbReference type="ARBA" id="ARBA00022989"/>
    </source>
</evidence>
<evidence type="ECO:0000256" key="9">
    <source>
        <dbReference type="SAM" id="Phobius"/>
    </source>
</evidence>
<evidence type="ECO:0000256" key="8">
    <source>
        <dbReference type="ARBA" id="ARBA00023136"/>
    </source>
</evidence>
<dbReference type="Proteomes" id="UP000289738">
    <property type="component" value="Chromosome B07"/>
</dbReference>
<dbReference type="InterPro" id="IPR047664">
    <property type="entry name" value="SWEET"/>
</dbReference>
<dbReference type="PANTHER" id="PTHR10791:SF236">
    <property type="entry name" value="BIDIRECTIONAL SUGAR TRANSPORTER SWEET8"/>
    <property type="match status" value="1"/>
</dbReference>
<dbReference type="AlphaFoldDB" id="A0A444Y9X2"/>
<dbReference type="GO" id="GO:0051119">
    <property type="term" value="F:sugar transmembrane transporter activity"/>
    <property type="evidence" value="ECO:0007669"/>
    <property type="project" value="InterPro"/>
</dbReference>
<comment type="subcellular location">
    <subcellularLocation>
        <location evidence="1">Endomembrane system</location>
        <topology evidence="1">Multi-pass membrane protein</topology>
    </subcellularLocation>
</comment>
<proteinExistence type="inferred from homology"/>